<evidence type="ECO:0000256" key="9">
    <source>
        <dbReference type="ARBA" id="ARBA00023136"/>
    </source>
</evidence>
<evidence type="ECO:0000256" key="7">
    <source>
        <dbReference type="ARBA" id="ARBA00022692"/>
    </source>
</evidence>
<dbReference type="RefSeq" id="WP_407033102.1">
    <property type="nucleotide sequence ID" value="NZ_JAQGEF010000043.1"/>
</dbReference>
<comment type="function">
    <text evidence="1">Required for nicotinamide riboside transport across the inner membrane.</text>
</comment>
<dbReference type="PANTHER" id="PTHR36122">
    <property type="entry name" value="NICOTINAMIDE RIBOSIDE TRANSPORTER PNUC"/>
    <property type="match status" value="1"/>
</dbReference>
<evidence type="ECO:0000313" key="12">
    <source>
        <dbReference type="Proteomes" id="UP001210231"/>
    </source>
</evidence>
<evidence type="ECO:0000256" key="5">
    <source>
        <dbReference type="ARBA" id="ARBA00022448"/>
    </source>
</evidence>
<dbReference type="InterPro" id="IPR006419">
    <property type="entry name" value="NMN_transpt_PnuC"/>
</dbReference>
<organism evidence="11 12">
    <name type="scientific">Polluticaenibacter yanchengensis</name>
    <dbReference type="NCBI Taxonomy" id="3014562"/>
    <lineage>
        <taxon>Bacteria</taxon>
        <taxon>Pseudomonadati</taxon>
        <taxon>Bacteroidota</taxon>
        <taxon>Chitinophagia</taxon>
        <taxon>Chitinophagales</taxon>
        <taxon>Chitinophagaceae</taxon>
        <taxon>Polluticaenibacter</taxon>
    </lineage>
</organism>
<comment type="subcellular location">
    <subcellularLocation>
        <location evidence="2">Cell membrane</location>
        <topology evidence="2">Multi-pass membrane protein</topology>
    </subcellularLocation>
</comment>
<dbReference type="PANTHER" id="PTHR36122:SF2">
    <property type="entry name" value="NICOTINAMIDE RIBOSIDE TRANSPORTER PNUC"/>
    <property type="match status" value="1"/>
</dbReference>
<evidence type="ECO:0000256" key="10">
    <source>
        <dbReference type="SAM" id="Phobius"/>
    </source>
</evidence>
<dbReference type="EMBL" id="JAQGEF010000043">
    <property type="protein sequence ID" value="MDA3616772.1"/>
    <property type="molecule type" value="Genomic_DNA"/>
</dbReference>
<protein>
    <recommendedName>
        <fullName evidence="4">Nicotinamide riboside transporter PnuC</fullName>
    </recommendedName>
</protein>
<dbReference type="NCBIfam" id="TIGR01528">
    <property type="entry name" value="NMN_trans_PnuC"/>
    <property type="match status" value="1"/>
</dbReference>
<feature type="transmembrane region" description="Helical" evidence="10">
    <location>
        <begin position="12"/>
        <end position="32"/>
    </location>
</feature>
<gene>
    <name evidence="11" type="primary">pnuC</name>
    <name evidence="11" type="ORF">O3P16_18320</name>
</gene>
<name>A0ABT4UPJ5_9BACT</name>
<comment type="caution">
    <text evidence="11">The sequence shown here is derived from an EMBL/GenBank/DDBJ whole genome shotgun (WGS) entry which is preliminary data.</text>
</comment>
<keyword evidence="6" id="KW-1003">Cell membrane</keyword>
<evidence type="ECO:0000256" key="4">
    <source>
        <dbReference type="ARBA" id="ARBA00017522"/>
    </source>
</evidence>
<evidence type="ECO:0000313" key="11">
    <source>
        <dbReference type="EMBL" id="MDA3616772.1"/>
    </source>
</evidence>
<evidence type="ECO:0000256" key="8">
    <source>
        <dbReference type="ARBA" id="ARBA00022989"/>
    </source>
</evidence>
<evidence type="ECO:0000256" key="3">
    <source>
        <dbReference type="ARBA" id="ARBA00006669"/>
    </source>
</evidence>
<proteinExistence type="inferred from homology"/>
<keyword evidence="12" id="KW-1185">Reference proteome</keyword>
<keyword evidence="9 10" id="KW-0472">Membrane</keyword>
<accession>A0ABT4UPJ5</accession>
<keyword evidence="5" id="KW-0813">Transport</keyword>
<feature type="transmembrane region" description="Helical" evidence="10">
    <location>
        <begin position="38"/>
        <end position="54"/>
    </location>
</feature>
<sequence>MQEFLTALSEAIKSTTLLEYFAVLMGILSVYYSRKENILVFPTGLINTAIYIYLSYRNHLVGETSVNFYYTIMNIWGWIAWSRMNNEGEGLKISVSTNREIIYQLGFFAFIGTTYYIAITQLKAHFYPGALPLPDAIASAAAFTAMWLMTKKKIENWYWWLLTNIICMPIYFSKGLMLTSVQYLVFFIFAVLGLKEWRIKLKNNI</sequence>
<feature type="transmembrane region" description="Helical" evidence="10">
    <location>
        <begin position="131"/>
        <end position="150"/>
    </location>
</feature>
<reference evidence="11 12" key="1">
    <citation type="submission" date="2022-12" db="EMBL/GenBank/DDBJ databases">
        <title>Chitinophagaceae gen. sp. nov., a new member of the family Chitinophagaceae, isolated from soil in a chemical factory.</title>
        <authorList>
            <person name="Ke Z."/>
        </authorList>
    </citation>
    <scope>NUCLEOTIDE SEQUENCE [LARGE SCALE GENOMIC DNA]</scope>
    <source>
        <strain evidence="11 12">LY-5</strain>
    </source>
</reference>
<evidence type="ECO:0000256" key="1">
    <source>
        <dbReference type="ARBA" id="ARBA00002672"/>
    </source>
</evidence>
<keyword evidence="7 10" id="KW-0812">Transmembrane</keyword>
<evidence type="ECO:0000256" key="6">
    <source>
        <dbReference type="ARBA" id="ARBA00022475"/>
    </source>
</evidence>
<dbReference type="Proteomes" id="UP001210231">
    <property type="component" value="Unassembled WGS sequence"/>
</dbReference>
<feature type="transmembrane region" description="Helical" evidence="10">
    <location>
        <begin position="66"/>
        <end position="81"/>
    </location>
</feature>
<feature type="transmembrane region" description="Helical" evidence="10">
    <location>
        <begin position="101"/>
        <end position="119"/>
    </location>
</feature>
<comment type="similarity">
    <text evidence="3">Belongs to the nicotinamide ribonucleoside (NR) uptake permease (TC 4.B.1) family.</text>
</comment>
<dbReference type="Pfam" id="PF04973">
    <property type="entry name" value="NMN_transporter"/>
    <property type="match status" value="1"/>
</dbReference>
<evidence type="ECO:0000256" key="2">
    <source>
        <dbReference type="ARBA" id="ARBA00004651"/>
    </source>
</evidence>
<keyword evidence="8 10" id="KW-1133">Transmembrane helix</keyword>
<feature type="transmembrane region" description="Helical" evidence="10">
    <location>
        <begin position="170"/>
        <end position="194"/>
    </location>
</feature>